<organism evidence="1 2">
    <name type="scientific">Lysinibacillus composti</name>
    <dbReference type="NCBI Taxonomy" id="720633"/>
    <lineage>
        <taxon>Bacteria</taxon>
        <taxon>Bacillati</taxon>
        <taxon>Bacillota</taxon>
        <taxon>Bacilli</taxon>
        <taxon>Bacillales</taxon>
        <taxon>Bacillaceae</taxon>
        <taxon>Lysinibacillus</taxon>
    </lineage>
</organism>
<proteinExistence type="predicted"/>
<dbReference type="Proteomes" id="UP000274033">
    <property type="component" value="Unassembled WGS sequence"/>
</dbReference>
<keyword evidence="2" id="KW-1185">Reference proteome</keyword>
<dbReference type="OrthoDB" id="5337216at2"/>
<accession>A0A3N9UEM9</accession>
<reference evidence="1 2" key="1">
    <citation type="journal article" date="2013" name="J. Microbiol.">
        <title>Lysinibacillus chungkukjangi sp. nov., isolated from Chungkukjang, Korean fermented soybean food.</title>
        <authorList>
            <person name="Kim S.J."/>
            <person name="Jang Y.H."/>
            <person name="Hamada M."/>
            <person name="Ahn J.H."/>
            <person name="Weon H.Y."/>
            <person name="Suzuki K."/>
            <person name="Whang K.S."/>
            <person name="Kwon S.W."/>
        </authorList>
    </citation>
    <scope>NUCLEOTIDE SEQUENCE [LARGE SCALE GENOMIC DNA]</scope>
    <source>
        <strain evidence="1 2">MCCC 1A12701</strain>
    </source>
</reference>
<protein>
    <submittedName>
        <fullName evidence="1">RNA polymerase subunit sigma</fullName>
    </submittedName>
</protein>
<name>A0A3N9UEM9_9BACI</name>
<evidence type="ECO:0000313" key="1">
    <source>
        <dbReference type="EMBL" id="RQW74680.1"/>
    </source>
</evidence>
<dbReference type="AlphaFoldDB" id="A0A3N9UEM9"/>
<gene>
    <name evidence="1" type="ORF">EBB45_10660</name>
</gene>
<comment type="caution">
    <text evidence="1">The sequence shown here is derived from an EMBL/GenBank/DDBJ whole genome shotgun (WGS) entry which is preliminary data.</text>
</comment>
<dbReference type="RefSeq" id="WP_124764517.1">
    <property type="nucleotide sequence ID" value="NZ_JAFBDY010000007.1"/>
</dbReference>
<dbReference type="EMBL" id="RRCT01000008">
    <property type="protein sequence ID" value="RQW74680.1"/>
    <property type="molecule type" value="Genomic_DNA"/>
</dbReference>
<evidence type="ECO:0000313" key="2">
    <source>
        <dbReference type="Proteomes" id="UP000274033"/>
    </source>
</evidence>
<sequence length="128" mass="15220">MSIAVEVLKSNYEGKEGSFIYSLHEECKFNKSAFWDYYNSIVDLTNETLLQDSLDQELSLMLSTTYVFIMRSLLWHFHPKDMYKVKGVPKNKLNLYIERLEIAYLGYFKGEVFKEELHDENLINPKYK</sequence>